<evidence type="ECO:0000313" key="2">
    <source>
        <dbReference type="Proteomes" id="UP001057402"/>
    </source>
</evidence>
<name>A0ACB9RWT4_9MYRT</name>
<reference evidence="2" key="1">
    <citation type="journal article" date="2023" name="Front. Plant Sci.">
        <title>Chromosomal-level genome assembly of Melastoma candidum provides insights into trichome evolution.</title>
        <authorList>
            <person name="Zhong Y."/>
            <person name="Wu W."/>
            <person name="Sun C."/>
            <person name="Zou P."/>
            <person name="Liu Y."/>
            <person name="Dai S."/>
            <person name="Zhou R."/>
        </authorList>
    </citation>
    <scope>NUCLEOTIDE SEQUENCE [LARGE SCALE GENOMIC DNA]</scope>
</reference>
<protein>
    <submittedName>
        <fullName evidence="1">Uncharacterized protein</fullName>
    </submittedName>
</protein>
<evidence type="ECO:0000313" key="1">
    <source>
        <dbReference type="EMBL" id="KAI4382039.1"/>
    </source>
</evidence>
<comment type="caution">
    <text evidence="1">The sequence shown here is derived from an EMBL/GenBank/DDBJ whole genome shotgun (WGS) entry which is preliminary data.</text>
</comment>
<accession>A0ACB9RWT4</accession>
<gene>
    <name evidence="1" type="ORF">MLD38_008050</name>
</gene>
<proteinExistence type="predicted"/>
<dbReference type="EMBL" id="CM042882">
    <property type="protein sequence ID" value="KAI4382039.1"/>
    <property type="molecule type" value="Genomic_DNA"/>
</dbReference>
<keyword evidence="2" id="KW-1185">Reference proteome</keyword>
<organism evidence="1 2">
    <name type="scientific">Melastoma candidum</name>
    <dbReference type="NCBI Taxonomy" id="119954"/>
    <lineage>
        <taxon>Eukaryota</taxon>
        <taxon>Viridiplantae</taxon>
        <taxon>Streptophyta</taxon>
        <taxon>Embryophyta</taxon>
        <taxon>Tracheophyta</taxon>
        <taxon>Spermatophyta</taxon>
        <taxon>Magnoliopsida</taxon>
        <taxon>eudicotyledons</taxon>
        <taxon>Gunneridae</taxon>
        <taxon>Pentapetalae</taxon>
        <taxon>rosids</taxon>
        <taxon>malvids</taxon>
        <taxon>Myrtales</taxon>
        <taxon>Melastomataceae</taxon>
        <taxon>Melastomatoideae</taxon>
        <taxon>Melastomateae</taxon>
        <taxon>Melastoma</taxon>
    </lineage>
</organism>
<sequence length="561" mass="63382">MQAHICEPVKQPWLYSCRKTSATVFNRLDIDHQVDHGGDYNVPKLAPMATFFFFFLFPLLLILASFLFSALNKRSGTRPLQKPSSQIASPPSLPILGHFHLLSSALPKSFQALAHQYGPLIRLKIGSSEFLVASSAALAREILRTHDAIFANKFVFSPTRYNIYKEAEFVNAPYGTYWKFMKRLCMTKLFAGPQLDRFSHIREEEIMKLLRSLWECFEDGLTCDLSTKLTAMTNNMICRMAMSKKCSSDDKQSAVIRETVKEIVVCGSKLSFAEVHGPLKHVDLFGRGKKIKMAMLRYDSMMNQIIKDYEHHGRTGEDEEQDVMDILLDTYRDPTAEIRLTMDQIKHFFLDILIAGVDTTSASIQWAMIELLNRPEALTKLRDEIDSVVGTSRLVKESDIPNLPYLRGIVRETLRLHTSGPLIRRKSSQNSQIGGYDVKAGTNILINAYALMHDPDVWEEPNEFRPERFLKEDRAGTELKKGKDMNYFPFGSGRRACIGEAHAENVMHTAIGALVQCFDWRMDVGEKSNIKMVTGYSGAVANALMCSPVGRLNPMALCVGN</sequence>
<dbReference type="Proteomes" id="UP001057402">
    <property type="component" value="Chromosome 3"/>
</dbReference>